<reference evidence="10 11" key="1">
    <citation type="journal article" date="2022" name="Nat. Plants">
        <title>Genomes of leafy and leafless Platanthera orchids illuminate the evolution of mycoheterotrophy.</title>
        <authorList>
            <person name="Li M.H."/>
            <person name="Liu K.W."/>
            <person name="Li Z."/>
            <person name="Lu H.C."/>
            <person name="Ye Q.L."/>
            <person name="Zhang D."/>
            <person name="Wang J.Y."/>
            <person name="Li Y.F."/>
            <person name="Zhong Z.M."/>
            <person name="Liu X."/>
            <person name="Yu X."/>
            <person name="Liu D.K."/>
            <person name="Tu X.D."/>
            <person name="Liu B."/>
            <person name="Hao Y."/>
            <person name="Liao X.Y."/>
            <person name="Jiang Y.T."/>
            <person name="Sun W.H."/>
            <person name="Chen J."/>
            <person name="Chen Y.Q."/>
            <person name="Ai Y."/>
            <person name="Zhai J.W."/>
            <person name="Wu S.S."/>
            <person name="Zhou Z."/>
            <person name="Hsiao Y.Y."/>
            <person name="Wu W.L."/>
            <person name="Chen Y.Y."/>
            <person name="Lin Y.F."/>
            <person name="Hsu J.L."/>
            <person name="Li C.Y."/>
            <person name="Wang Z.W."/>
            <person name="Zhao X."/>
            <person name="Zhong W.Y."/>
            <person name="Ma X.K."/>
            <person name="Ma L."/>
            <person name="Huang J."/>
            <person name="Chen G.Z."/>
            <person name="Huang M.Z."/>
            <person name="Huang L."/>
            <person name="Peng D.H."/>
            <person name="Luo Y.B."/>
            <person name="Zou S.Q."/>
            <person name="Chen S.P."/>
            <person name="Lan S."/>
            <person name="Tsai W.C."/>
            <person name="Van de Peer Y."/>
            <person name="Liu Z.J."/>
        </authorList>
    </citation>
    <scope>NUCLEOTIDE SEQUENCE [LARGE SCALE GENOMIC DNA]</scope>
    <source>
        <strain evidence="10">Lor287</strain>
    </source>
</reference>
<gene>
    <name evidence="10" type="ORF">KSP39_PZI000918</name>
</gene>
<dbReference type="InterPro" id="IPR002241">
    <property type="entry name" value="Glyco_hydro_27"/>
</dbReference>
<protein>
    <recommendedName>
        <fullName evidence="3">alpha-galactosidase</fullName>
        <ecNumber evidence="3">3.2.1.22</ecNumber>
    </recommendedName>
</protein>
<proteinExistence type="inferred from homology"/>
<dbReference type="SUPFAM" id="SSF51011">
    <property type="entry name" value="Glycosyl hydrolase domain"/>
    <property type="match status" value="1"/>
</dbReference>
<keyword evidence="6" id="KW-0326">Glycosidase</keyword>
<comment type="similarity">
    <text evidence="2">Belongs to the glycosyl hydrolase 27 family.</text>
</comment>
<evidence type="ECO:0000256" key="2">
    <source>
        <dbReference type="ARBA" id="ARBA00009743"/>
    </source>
</evidence>
<dbReference type="Proteomes" id="UP001418222">
    <property type="component" value="Unassembled WGS sequence"/>
</dbReference>
<organism evidence="10 11">
    <name type="scientific">Platanthera zijinensis</name>
    <dbReference type="NCBI Taxonomy" id="2320716"/>
    <lineage>
        <taxon>Eukaryota</taxon>
        <taxon>Viridiplantae</taxon>
        <taxon>Streptophyta</taxon>
        <taxon>Embryophyta</taxon>
        <taxon>Tracheophyta</taxon>
        <taxon>Spermatophyta</taxon>
        <taxon>Magnoliopsida</taxon>
        <taxon>Liliopsida</taxon>
        <taxon>Asparagales</taxon>
        <taxon>Orchidaceae</taxon>
        <taxon>Orchidoideae</taxon>
        <taxon>Orchideae</taxon>
        <taxon>Orchidinae</taxon>
        <taxon>Platanthera</taxon>
    </lineage>
</organism>
<dbReference type="InterPro" id="IPR013785">
    <property type="entry name" value="Aldolase_TIM"/>
</dbReference>
<dbReference type="GO" id="GO:0004557">
    <property type="term" value="F:alpha-galactosidase activity"/>
    <property type="evidence" value="ECO:0007669"/>
    <property type="project" value="UniProtKB-EC"/>
</dbReference>
<feature type="region of interest" description="Disordered" evidence="7">
    <location>
        <begin position="351"/>
        <end position="372"/>
    </location>
</feature>
<dbReference type="SUPFAM" id="SSF51445">
    <property type="entry name" value="(Trans)glycosidases"/>
    <property type="match status" value="1"/>
</dbReference>
<feature type="transmembrane region" description="Helical" evidence="8">
    <location>
        <begin position="12"/>
        <end position="35"/>
    </location>
</feature>
<comment type="catalytic activity">
    <reaction evidence="1">
        <text>Hydrolysis of terminal, non-reducing alpha-D-galactose residues in alpha-D-galactosides, including galactose oligosaccharides, galactomannans and galactolipids.</text>
        <dbReference type="EC" id="3.2.1.22"/>
    </reaction>
</comment>
<keyword evidence="8" id="KW-0812">Transmembrane</keyword>
<evidence type="ECO:0000313" key="10">
    <source>
        <dbReference type="EMBL" id="KAK8956501.1"/>
    </source>
</evidence>
<keyword evidence="4" id="KW-0732">Signal</keyword>
<evidence type="ECO:0000259" key="9">
    <source>
        <dbReference type="Pfam" id="PF17801"/>
    </source>
</evidence>
<dbReference type="InterPro" id="IPR041233">
    <property type="entry name" value="Melibiase_C"/>
</dbReference>
<evidence type="ECO:0000256" key="5">
    <source>
        <dbReference type="ARBA" id="ARBA00022801"/>
    </source>
</evidence>
<keyword evidence="8" id="KW-0472">Membrane</keyword>
<comment type="caution">
    <text evidence="10">The sequence shown here is derived from an EMBL/GenBank/DDBJ whole genome shotgun (WGS) entry which is preliminary data.</text>
</comment>
<dbReference type="Gene3D" id="2.60.40.1180">
    <property type="entry name" value="Golgi alpha-mannosidase II"/>
    <property type="match status" value="1"/>
</dbReference>
<name>A0AAP0C1B5_9ASPA</name>
<dbReference type="PANTHER" id="PTHR11452:SF33">
    <property type="entry name" value="ALPHA-GALACTOSIDASE 2"/>
    <property type="match status" value="1"/>
</dbReference>
<dbReference type="Gene3D" id="3.20.20.70">
    <property type="entry name" value="Aldolase class I"/>
    <property type="match status" value="1"/>
</dbReference>
<sequence length="416" mass="46023">MRLKSVNYICPLAGHCCLIFPLLISAIANIVYGWVKAFRTQPDGCDCYLGGGAASAAVVGGRTVKNRQPWATGATRGRLILQNGLGRTPPMGCGANLCPGAEEFELGRFGFLRIKLTTVQSQPSAPPAPEASLRKKGRFYYSTSDLRSIRRHITSYCCSSDPDMLEVGNGGMTTEEYRSHFSIWALAKAPLLIGCDVRSMSNETHAILSNSEIWSGPLSGGKVAVVLWNRGLAPASITLHWADIGLKSTSVHARDLWEAVITSSKKNDLWMKDYYHLARNYLSLRPSSNTLMLRKFSPKTCYINEWRIEGSEDRIHFPSSFKCIRIYTTLETAQPEVGSSGWKSAAHLAMSGAPPTALENPEDRVPSTPDRTHNRIRFAVEVDIGRTLRIGDDLEDKRSLKPGRVAITKNWHTRRV</sequence>
<dbReference type="EC" id="3.2.1.22" evidence="3"/>
<dbReference type="PANTHER" id="PTHR11452">
    <property type="entry name" value="ALPHA-GALACTOSIDASE/ALPHA-N-ACETYLGALACTOSAMINIDASE"/>
    <property type="match status" value="1"/>
</dbReference>
<evidence type="ECO:0000256" key="4">
    <source>
        <dbReference type="ARBA" id="ARBA00022729"/>
    </source>
</evidence>
<evidence type="ECO:0000256" key="6">
    <source>
        <dbReference type="ARBA" id="ARBA00023295"/>
    </source>
</evidence>
<evidence type="ECO:0000256" key="1">
    <source>
        <dbReference type="ARBA" id="ARBA00001255"/>
    </source>
</evidence>
<dbReference type="EMBL" id="JBBWWQ010000001">
    <property type="protein sequence ID" value="KAK8956501.1"/>
    <property type="molecule type" value="Genomic_DNA"/>
</dbReference>
<evidence type="ECO:0000256" key="8">
    <source>
        <dbReference type="SAM" id="Phobius"/>
    </source>
</evidence>
<evidence type="ECO:0000313" key="11">
    <source>
        <dbReference type="Proteomes" id="UP001418222"/>
    </source>
</evidence>
<dbReference type="AlphaFoldDB" id="A0AAP0C1B5"/>
<feature type="compositionally biased region" description="Basic and acidic residues" evidence="7">
    <location>
        <begin position="361"/>
        <end position="372"/>
    </location>
</feature>
<dbReference type="GO" id="GO:0005975">
    <property type="term" value="P:carbohydrate metabolic process"/>
    <property type="evidence" value="ECO:0007669"/>
    <property type="project" value="InterPro"/>
</dbReference>
<evidence type="ECO:0000256" key="7">
    <source>
        <dbReference type="SAM" id="MobiDB-lite"/>
    </source>
</evidence>
<keyword evidence="8" id="KW-1133">Transmembrane helix</keyword>
<evidence type="ECO:0000256" key="3">
    <source>
        <dbReference type="ARBA" id="ARBA00012755"/>
    </source>
</evidence>
<dbReference type="InterPro" id="IPR017853">
    <property type="entry name" value="GH"/>
</dbReference>
<feature type="domain" description="Alpha galactosidase C-terminal" evidence="9">
    <location>
        <begin position="210"/>
        <end position="259"/>
    </location>
</feature>
<dbReference type="Pfam" id="PF17801">
    <property type="entry name" value="Melibiase_C"/>
    <property type="match status" value="1"/>
</dbReference>
<dbReference type="InterPro" id="IPR013780">
    <property type="entry name" value="Glyco_hydro_b"/>
</dbReference>
<keyword evidence="5" id="KW-0378">Hydrolase</keyword>
<dbReference type="GO" id="GO:0009505">
    <property type="term" value="C:plant-type cell wall"/>
    <property type="evidence" value="ECO:0007669"/>
    <property type="project" value="TreeGrafter"/>
</dbReference>
<keyword evidence="11" id="KW-1185">Reference proteome</keyword>
<accession>A0AAP0C1B5</accession>